<dbReference type="InterPro" id="IPR036108">
    <property type="entry name" value="4pyrrol_syn_uPrphyn_synt_sf"/>
</dbReference>
<protein>
    <submittedName>
        <fullName evidence="2">Uroporphyrinogen-III synthase</fullName>
    </submittedName>
</protein>
<evidence type="ECO:0000313" key="2">
    <source>
        <dbReference type="EMBL" id="OWQ94329.1"/>
    </source>
</evidence>
<sequence>MRAGLPLIVTRPDPGGAATVGRAKALGLDAHYLPLFTAAPLAWTAPAIECFDALLVTSAQAARLAGPDLARLASLPVYAVGSATAAALEAAGLPVEMTGSTDGQDLLGTMTSRNIHNILWLCARDRSIFDTLGATLVPLPCYAVDPIDPAPEWGQMIAAPAVLLAHSTRGAARISELVGGSRAHLRLAAISPKVAAAAGAGWAAIGVAERPDDAALLAEAHALCHKGQK</sequence>
<keyword evidence="3" id="KW-1185">Reference proteome</keyword>
<proteinExistence type="predicted"/>
<evidence type="ECO:0000313" key="3">
    <source>
        <dbReference type="Proteomes" id="UP000197097"/>
    </source>
</evidence>
<dbReference type="OrthoDB" id="7424801at2"/>
<accession>A0A2D0AMF3</accession>
<gene>
    <name evidence="2" type="ORF">CDQ91_15200</name>
</gene>
<dbReference type="AlphaFoldDB" id="A0A2D0AMF3"/>
<dbReference type="SUPFAM" id="SSF69618">
    <property type="entry name" value="HemD-like"/>
    <property type="match status" value="1"/>
</dbReference>
<comment type="caution">
    <text evidence="2">The sequence shown here is derived from an EMBL/GenBank/DDBJ whole genome shotgun (WGS) entry which is preliminary data.</text>
</comment>
<feature type="domain" description="Tetrapyrrole biosynthesis uroporphyrinogen III synthase" evidence="1">
    <location>
        <begin position="19"/>
        <end position="217"/>
    </location>
</feature>
<dbReference type="Pfam" id="PF02602">
    <property type="entry name" value="HEM4"/>
    <property type="match status" value="1"/>
</dbReference>
<dbReference type="GO" id="GO:0004852">
    <property type="term" value="F:uroporphyrinogen-III synthase activity"/>
    <property type="evidence" value="ECO:0007669"/>
    <property type="project" value="InterPro"/>
</dbReference>
<dbReference type="Proteomes" id="UP000197097">
    <property type="component" value="Unassembled WGS sequence"/>
</dbReference>
<dbReference type="Gene3D" id="3.40.50.10090">
    <property type="match status" value="2"/>
</dbReference>
<dbReference type="GO" id="GO:0033014">
    <property type="term" value="P:tetrapyrrole biosynthetic process"/>
    <property type="evidence" value="ECO:0007669"/>
    <property type="project" value="InterPro"/>
</dbReference>
<dbReference type="EMBL" id="NISJ01000009">
    <property type="protein sequence ID" value="OWQ94329.1"/>
    <property type="molecule type" value="Genomic_DNA"/>
</dbReference>
<evidence type="ECO:0000259" key="1">
    <source>
        <dbReference type="Pfam" id="PF02602"/>
    </source>
</evidence>
<dbReference type="InterPro" id="IPR003754">
    <property type="entry name" value="4pyrrol_synth_uPrphyn_synth"/>
</dbReference>
<name>A0A2D0AMF3_9SPHN</name>
<organism evidence="2 3">
    <name type="scientific">Sphingopyxis witflariensis</name>
    <dbReference type="NCBI Taxonomy" id="173675"/>
    <lineage>
        <taxon>Bacteria</taxon>
        <taxon>Pseudomonadati</taxon>
        <taxon>Pseudomonadota</taxon>
        <taxon>Alphaproteobacteria</taxon>
        <taxon>Sphingomonadales</taxon>
        <taxon>Sphingomonadaceae</taxon>
        <taxon>Sphingopyxis</taxon>
    </lineage>
</organism>
<reference evidence="2 3" key="1">
    <citation type="journal article" date="2002" name="Int. J. Syst. Evol. Microbiol.">
        <title>Sphingopyxis witflariensis sp. nov., isolated from activated sludge.</title>
        <authorList>
            <person name="Kampfer P."/>
            <person name="Witzenberger R."/>
            <person name="Denner E.B."/>
            <person name="Busse H.J."/>
            <person name="Neef A."/>
        </authorList>
    </citation>
    <scope>NUCLEOTIDE SEQUENCE [LARGE SCALE GENOMIC DNA]</scope>
    <source>
        <strain evidence="2 3">DSM 14551</strain>
    </source>
</reference>